<reference evidence="1" key="1">
    <citation type="journal article" date="2012" name="BMC Biol.">
        <title>Comprehensive microarray-based analysis for stage-specific larval camouflage pattern-associated genes in the swallowtail butterfly, Papilio xuthus.</title>
        <authorList>
            <person name="Futahashi R."/>
            <person name="Shirataki H."/>
            <person name="Narita T."/>
            <person name="Mita K."/>
            <person name="Fujiwara H."/>
        </authorList>
    </citation>
    <scope>NUCLEOTIDE SEQUENCE</scope>
    <source>
        <tissue evidence="1">Epidermis</tissue>
    </source>
</reference>
<accession>I4DQL7</accession>
<name>I4DQL7_PAPXU</name>
<proteinExistence type="evidence at transcript level"/>
<dbReference type="EMBL" id="AK404423">
    <property type="protein sequence ID" value="BAM20207.1"/>
    <property type="molecule type" value="mRNA"/>
</dbReference>
<dbReference type="AlphaFoldDB" id="I4DQL7"/>
<evidence type="ECO:0000313" key="1">
    <source>
        <dbReference type="EMBL" id="BAM20207.1"/>
    </source>
</evidence>
<organism evidence="1">
    <name type="scientific">Papilio xuthus</name>
    <name type="common">Asian swallowtail butterfly</name>
    <dbReference type="NCBI Taxonomy" id="66420"/>
    <lineage>
        <taxon>Eukaryota</taxon>
        <taxon>Metazoa</taxon>
        <taxon>Ecdysozoa</taxon>
        <taxon>Arthropoda</taxon>
        <taxon>Hexapoda</taxon>
        <taxon>Insecta</taxon>
        <taxon>Pterygota</taxon>
        <taxon>Neoptera</taxon>
        <taxon>Endopterygota</taxon>
        <taxon>Lepidoptera</taxon>
        <taxon>Glossata</taxon>
        <taxon>Ditrysia</taxon>
        <taxon>Papilionoidea</taxon>
        <taxon>Papilionidae</taxon>
        <taxon>Papilioninae</taxon>
        <taxon>Papilio</taxon>
    </lineage>
</organism>
<sequence>MLKPKNVINSLTKKISCSLCNLLAQIREYHICLQHTIYIIRFRYFYLLYKIVRKCHKTFICKLKHGANVRLH</sequence>
<protein>
    <submittedName>
        <fullName evidence="1">Uncharacterized protein</fullName>
    </submittedName>
</protein>